<dbReference type="PRINTS" id="PR01713">
    <property type="entry name" value="NUCEPIMERASE"/>
</dbReference>
<dbReference type="InterPro" id="IPR036291">
    <property type="entry name" value="NAD(P)-bd_dom_sf"/>
</dbReference>
<evidence type="ECO:0000313" key="4">
    <source>
        <dbReference type="Proteomes" id="UP000032300"/>
    </source>
</evidence>
<dbReference type="Proteomes" id="UP000032300">
    <property type="component" value="Chromosome"/>
</dbReference>
<sequence length="336" mass="36964">MTPPPKRVLVTGSAGFIGFHTASKLLQRGATVLGVDNFSDYYDVRLKESRNDILGNHPNFSIARVSIEDSSGFGDAWRSFRPDVVIHLAAQAGVRHSIDHPASYIGANLIGTFNVLELARHYPVRHLLAASTSSVYGANTDMPFTEDQRTQTPLSLYAATKGATELMAHSYAHLFGTPTTFFRFFTVYGPWGRPDMALFKFTKAILEGEPIEVFNGGDMVRDFTYVDDLAEAIVRLSDAIPGDQPVERDSLSPVAPFRTVNIGAGSQTQLMDYIGEVERALGQTAVKKYLPMQQGDIHATEASAALLQRLTGYMPTTPPSVGVPAFVRWYLEHYRS</sequence>
<dbReference type="SUPFAM" id="SSF51735">
    <property type="entry name" value="NAD(P)-binding Rossmann-fold domains"/>
    <property type="match status" value="1"/>
</dbReference>
<protein>
    <submittedName>
        <fullName evidence="3">UDP-glucuronate 5-epimerase</fullName>
    </submittedName>
</protein>
<dbReference type="PANTHER" id="PTHR43574">
    <property type="entry name" value="EPIMERASE-RELATED"/>
    <property type="match status" value="1"/>
</dbReference>
<dbReference type="OrthoDB" id="9801785at2"/>
<dbReference type="InterPro" id="IPR001509">
    <property type="entry name" value="Epimerase_deHydtase"/>
</dbReference>
<evidence type="ECO:0000259" key="2">
    <source>
        <dbReference type="Pfam" id="PF01370"/>
    </source>
</evidence>
<reference evidence="3 4" key="1">
    <citation type="journal article" date="2015" name="Int. J. Syst. Evol. Microbiol.">
        <title>Sphingomonas hengshuiensis sp. nov., isolated from lake wetland.</title>
        <authorList>
            <person name="Wei S."/>
            <person name="Wang T."/>
            <person name="Liu H."/>
            <person name="Zhang C."/>
            <person name="Guo J."/>
            <person name="Wang Q."/>
            <person name="Liang K."/>
            <person name="Zhang Z."/>
        </authorList>
    </citation>
    <scope>NUCLEOTIDE SEQUENCE [LARGE SCALE GENOMIC DNA]</scope>
    <source>
        <strain evidence="3 4">WHSC-8</strain>
    </source>
</reference>
<proteinExistence type="predicted"/>
<evidence type="ECO:0000313" key="3">
    <source>
        <dbReference type="EMBL" id="AJP72585.1"/>
    </source>
</evidence>
<keyword evidence="1" id="KW-0520">NAD</keyword>
<dbReference type="AlphaFoldDB" id="A0A7U4J988"/>
<reference evidence="3 4" key="2">
    <citation type="submission" date="2015-02" db="EMBL/GenBank/DDBJ databases">
        <title>The complete genome of Sphingomonas hengshuiensis sp. WHSC-8 isolated from soil of Hengshui Lake.</title>
        <authorList>
            <person name="Wei S."/>
            <person name="Guo J."/>
            <person name="Su C."/>
            <person name="Wu R."/>
            <person name="Zhang Z."/>
            <person name="Liang K."/>
            <person name="Li H."/>
            <person name="Wang T."/>
            <person name="Liu H."/>
            <person name="Zhang C."/>
            <person name="Li Z."/>
            <person name="Wang Q."/>
            <person name="Meng J."/>
        </authorList>
    </citation>
    <scope>NUCLEOTIDE SEQUENCE [LARGE SCALE GENOMIC DNA]</scope>
    <source>
        <strain evidence="3 4">WHSC-8</strain>
    </source>
</reference>
<organism evidence="3 4">
    <name type="scientific">Sphingomonas hengshuiensis</name>
    <dbReference type="NCBI Taxonomy" id="1609977"/>
    <lineage>
        <taxon>Bacteria</taxon>
        <taxon>Pseudomonadati</taxon>
        <taxon>Pseudomonadota</taxon>
        <taxon>Alphaproteobacteria</taxon>
        <taxon>Sphingomonadales</taxon>
        <taxon>Sphingomonadaceae</taxon>
        <taxon>Sphingomonas</taxon>
    </lineage>
</organism>
<name>A0A7U4J988_9SPHN</name>
<dbReference type="Pfam" id="PF01370">
    <property type="entry name" value="Epimerase"/>
    <property type="match status" value="1"/>
</dbReference>
<dbReference type="KEGG" id="sphi:TS85_13600"/>
<gene>
    <name evidence="3" type="ORF">TS85_13600</name>
</gene>
<dbReference type="RefSeq" id="WP_044332852.1">
    <property type="nucleotide sequence ID" value="NZ_CP010836.1"/>
</dbReference>
<feature type="domain" description="NAD-dependent epimerase/dehydratase" evidence="2">
    <location>
        <begin position="8"/>
        <end position="239"/>
    </location>
</feature>
<dbReference type="EMBL" id="CP010836">
    <property type="protein sequence ID" value="AJP72585.1"/>
    <property type="molecule type" value="Genomic_DNA"/>
</dbReference>
<evidence type="ECO:0000256" key="1">
    <source>
        <dbReference type="ARBA" id="ARBA00023027"/>
    </source>
</evidence>
<keyword evidence="4" id="KW-1185">Reference proteome</keyword>
<dbReference type="Gene3D" id="3.40.50.720">
    <property type="entry name" value="NAD(P)-binding Rossmann-like Domain"/>
    <property type="match status" value="1"/>
</dbReference>
<accession>A0A7U4J988</accession>